<dbReference type="PANTHER" id="PTHR30399">
    <property type="entry name" value="UNCHARACTERIZED PROTEIN YGJP"/>
    <property type="match status" value="1"/>
</dbReference>
<gene>
    <name evidence="2" type="ORF">S01H1_05132</name>
</gene>
<dbReference type="EMBL" id="BARS01002673">
    <property type="protein sequence ID" value="GAF71083.1"/>
    <property type="molecule type" value="Genomic_DNA"/>
</dbReference>
<evidence type="ECO:0000259" key="1">
    <source>
        <dbReference type="Pfam" id="PF01863"/>
    </source>
</evidence>
<dbReference type="Pfam" id="PF01863">
    <property type="entry name" value="YgjP-like"/>
    <property type="match status" value="1"/>
</dbReference>
<dbReference type="Gene3D" id="3.30.2010.10">
    <property type="entry name" value="Metalloproteases ('zincins'), catalytic domain"/>
    <property type="match status" value="1"/>
</dbReference>
<protein>
    <recommendedName>
        <fullName evidence="1">YgjP-like metallopeptidase domain-containing protein</fullName>
    </recommendedName>
</protein>
<name>X0RQN7_9ZZZZ</name>
<comment type="caution">
    <text evidence="2">The sequence shown here is derived from an EMBL/GenBank/DDBJ whole genome shotgun (WGS) entry which is preliminary data.</text>
</comment>
<proteinExistence type="predicted"/>
<dbReference type="CDD" id="cd07344">
    <property type="entry name" value="M48_yhfN_like"/>
    <property type="match status" value="1"/>
</dbReference>
<dbReference type="InterPro" id="IPR002725">
    <property type="entry name" value="YgjP-like_metallopeptidase"/>
</dbReference>
<feature type="domain" description="YgjP-like metallopeptidase" evidence="1">
    <location>
        <begin position="27"/>
        <end position="232"/>
    </location>
</feature>
<sequence length="242" mass="29432">MITKPKRVQICNLEIQTVRKDIKNIHLGVYPPSGRIRVAAPLKTSDETIRLFVISKMPWIKKQRLKFIRQERQSRREFVSGESHYFLGNRYRLNVITTNHIPKAEIRRKRFIDLYVKPDTNRQRREKILENFYRYELKKNIPPLIIKWQKKTKINVKEFRIRKMKTKWGTSNPSQGRIWLNLELTKKPIHCLEYVLVHEMVHLIEKKHTDRFVKLMKRFLPQWESYKCELNKSVLGYFSWDN</sequence>
<dbReference type="InterPro" id="IPR053136">
    <property type="entry name" value="UTP_pyrophosphatase-like"/>
</dbReference>
<organism evidence="2">
    <name type="scientific">marine sediment metagenome</name>
    <dbReference type="NCBI Taxonomy" id="412755"/>
    <lineage>
        <taxon>unclassified sequences</taxon>
        <taxon>metagenomes</taxon>
        <taxon>ecological metagenomes</taxon>
    </lineage>
</organism>
<reference evidence="2" key="1">
    <citation type="journal article" date="2014" name="Front. Microbiol.">
        <title>High frequency of phylogenetically diverse reductive dehalogenase-homologous genes in deep subseafloor sedimentary metagenomes.</title>
        <authorList>
            <person name="Kawai M."/>
            <person name="Futagami T."/>
            <person name="Toyoda A."/>
            <person name="Takaki Y."/>
            <person name="Nishi S."/>
            <person name="Hori S."/>
            <person name="Arai W."/>
            <person name="Tsubouchi T."/>
            <person name="Morono Y."/>
            <person name="Uchiyama I."/>
            <person name="Ito T."/>
            <person name="Fujiyama A."/>
            <person name="Inagaki F."/>
            <person name="Takami H."/>
        </authorList>
    </citation>
    <scope>NUCLEOTIDE SEQUENCE</scope>
    <source>
        <strain evidence="2">Expedition CK06-06</strain>
    </source>
</reference>
<evidence type="ECO:0000313" key="2">
    <source>
        <dbReference type="EMBL" id="GAF71083.1"/>
    </source>
</evidence>
<accession>X0RQN7</accession>
<dbReference type="PANTHER" id="PTHR30399:SF1">
    <property type="entry name" value="UTP PYROPHOSPHATASE"/>
    <property type="match status" value="1"/>
</dbReference>
<dbReference type="AlphaFoldDB" id="X0RQN7"/>